<dbReference type="OrthoDB" id="326705at2759"/>
<proteinExistence type="predicted"/>
<protein>
    <recommendedName>
        <fullName evidence="2">EF-hand domain-containing protein</fullName>
    </recommendedName>
</protein>
<evidence type="ECO:0000259" key="2">
    <source>
        <dbReference type="PROSITE" id="PS50222"/>
    </source>
</evidence>
<dbReference type="EMBL" id="MPUH01000239">
    <property type="protein sequence ID" value="OMJ85364.1"/>
    <property type="molecule type" value="Genomic_DNA"/>
</dbReference>
<name>A0A1R2C8M4_9CILI</name>
<sequence>MSNFGSLPNFLLGLSIFNESPQLITQTHPYESSESSFSSPRRKTMGSVEFRKLAAEKMTLEDRPEGYKYVSEKKDIENYIRISSAAPTNRSGQKRPVTRSVYKSKPVTSRISCRRDPKETEMPVQKTIKMQEKIRNELLMKNNHYIMRCMRKNLREDEKKTSDSFCESNNLFHRLIQKVLDTNAMPKPMRFKKNVETEKVVQKHSEAAEKAVRAGSRAWMKKRGSVDEYKDKNTAKTIFKMLDPEGRGDIPAENLVRFLLEIGLSMHPQKVKDVLQIILRKDYANFRLKYDDINNLCKGDHKTNIMLKCLNEEVKMDRLNKSEGMKIDTSTVSVGEQLAVLSNWWIGIDKQGRNQVPINNIAEFLAHKNIAGDSHEGRKLVKEVVTSDLQFIDKDQFLMIFTKSMIRWVLINVHKKFTDEEWKEPNYSPAFKITCFKRNLIMAGLKCPKPGVSQEEGAQVINAIEKYRKYSGSPIKKVNYNDFAEYWSQQIMRKDDKPQSRMKISMLEKVIEGDRPCSVPSMRLETENNFFKEFQKFVNS</sequence>
<keyword evidence="4" id="KW-1185">Reference proteome</keyword>
<evidence type="ECO:0000313" key="3">
    <source>
        <dbReference type="EMBL" id="OMJ85364.1"/>
    </source>
</evidence>
<evidence type="ECO:0000313" key="4">
    <source>
        <dbReference type="Proteomes" id="UP000187209"/>
    </source>
</evidence>
<dbReference type="Proteomes" id="UP000187209">
    <property type="component" value="Unassembled WGS sequence"/>
</dbReference>
<accession>A0A1R2C8M4</accession>
<dbReference type="GO" id="GO:0005509">
    <property type="term" value="F:calcium ion binding"/>
    <property type="evidence" value="ECO:0007669"/>
    <property type="project" value="InterPro"/>
</dbReference>
<gene>
    <name evidence="3" type="ORF">SteCoe_13337</name>
</gene>
<dbReference type="InterPro" id="IPR002048">
    <property type="entry name" value="EF_hand_dom"/>
</dbReference>
<organism evidence="3 4">
    <name type="scientific">Stentor coeruleus</name>
    <dbReference type="NCBI Taxonomy" id="5963"/>
    <lineage>
        <taxon>Eukaryota</taxon>
        <taxon>Sar</taxon>
        <taxon>Alveolata</taxon>
        <taxon>Ciliophora</taxon>
        <taxon>Postciliodesmatophora</taxon>
        <taxon>Heterotrichea</taxon>
        <taxon>Heterotrichida</taxon>
        <taxon>Stentoridae</taxon>
        <taxon>Stentor</taxon>
    </lineage>
</organism>
<dbReference type="InterPro" id="IPR011992">
    <property type="entry name" value="EF-hand-dom_pair"/>
</dbReference>
<feature type="domain" description="EF-hand" evidence="2">
    <location>
        <begin position="230"/>
        <end position="265"/>
    </location>
</feature>
<dbReference type="PROSITE" id="PS50222">
    <property type="entry name" value="EF_HAND_2"/>
    <property type="match status" value="1"/>
</dbReference>
<dbReference type="AlphaFoldDB" id="A0A1R2C8M4"/>
<comment type="caution">
    <text evidence="3">The sequence shown here is derived from an EMBL/GenBank/DDBJ whole genome shotgun (WGS) entry which is preliminary data.</text>
</comment>
<reference evidence="3 4" key="1">
    <citation type="submission" date="2016-11" db="EMBL/GenBank/DDBJ databases">
        <title>The macronuclear genome of Stentor coeruleus: a giant cell with tiny introns.</title>
        <authorList>
            <person name="Slabodnick M."/>
            <person name="Ruby J.G."/>
            <person name="Reiff S.B."/>
            <person name="Swart E.C."/>
            <person name="Gosai S."/>
            <person name="Prabakaran S."/>
            <person name="Witkowska E."/>
            <person name="Larue G.E."/>
            <person name="Fisher S."/>
            <person name="Freeman R.M."/>
            <person name="Gunawardena J."/>
            <person name="Chu W."/>
            <person name="Stover N.A."/>
            <person name="Gregory B.D."/>
            <person name="Nowacki M."/>
            <person name="Derisi J."/>
            <person name="Roy S.W."/>
            <person name="Marshall W.F."/>
            <person name="Sood P."/>
        </authorList>
    </citation>
    <scope>NUCLEOTIDE SEQUENCE [LARGE SCALE GENOMIC DNA]</scope>
    <source>
        <strain evidence="3">WM001</strain>
    </source>
</reference>
<evidence type="ECO:0000256" key="1">
    <source>
        <dbReference type="SAM" id="MobiDB-lite"/>
    </source>
</evidence>
<feature type="region of interest" description="Disordered" evidence="1">
    <location>
        <begin position="86"/>
        <end position="108"/>
    </location>
</feature>
<dbReference type="SUPFAM" id="SSF47473">
    <property type="entry name" value="EF-hand"/>
    <property type="match status" value="1"/>
</dbReference>